<proteinExistence type="predicted"/>
<sequence>MTADCVTEATLTVSCGCPAAPFTVFTSLGCDNGCAGLGCQTVYEIVSASTCPPPSRLRRWCLYLPCLLAVSARVASFGTINAPVIGQHNEHELITRLAFQCADGAKSDGFCFEPRSLDQLAGHHLHVLGVPIVGGGFNGAVGSPDTLDPIPEGPEAHCDDADFLDIPGYPRTRTEATATLQACVDHLRGRFRQAWGSAERLLDDKGGIRNAMVDLRLTEGVKGDCTFAFASFQINAFGRAKCSVLEGLGRALHGVQDFYAHSNWADQADPTRPIGVTNPPGLARTDSAPFLANLDANDTIPASQIPVNLTTGCFYLLSDDTPGAGPCAGRVTHNTLSKDHGIIYLDGTFGEVGQGTPRVESVPENFELAARAAVKGSRDVWLNLQNELLQRYGSEKGDLMICSLVRDDPVNDCGNYGVSNLSGKAPYSRASDAERLAEQHIELRLVAADGTDEVTEIQVDELMQAAYPLGNLDPAMSDALGGALAFAIDKITAAHLEAHTDGGAMVLITAGSECASWLEDALIRAQNPSADGFSIDYSRVDLPHLSRESIESENQLSGSSCCDGVIRAMPDEGGAIAVSSSSGRSTNFGSLVMESDPRSYDDTHGSNTTLVSPGMAVADFSNLQYTARYLPYSQSVGENAIVKLQDRMLGYQGTGWCFTAASKNKALRVEIATISSCGGAALLHLAYDDDDL</sequence>
<keyword evidence="2" id="KW-1185">Reference proteome</keyword>
<dbReference type="AlphaFoldDB" id="A0AAJ0HHL3"/>
<reference evidence="1" key="1">
    <citation type="journal article" date="2023" name="Mol. Phylogenet. Evol.">
        <title>Genome-scale phylogeny and comparative genomics of the fungal order Sordariales.</title>
        <authorList>
            <person name="Hensen N."/>
            <person name="Bonometti L."/>
            <person name="Westerberg I."/>
            <person name="Brannstrom I.O."/>
            <person name="Guillou S."/>
            <person name="Cros-Aarteil S."/>
            <person name="Calhoun S."/>
            <person name="Haridas S."/>
            <person name="Kuo A."/>
            <person name="Mondo S."/>
            <person name="Pangilinan J."/>
            <person name="Riley R."/>
            <person name="LaButti K."/>
            <person name="Andreopoulos B."/>
            <person name="Lipzen A."/>
            <person name="Chen C."/>
            <person name="Yan M."/>
            <person name="Daum C."/>
            <person name="Ng V."/>
            <person name="Clum A."/>
            <person name="Steindorff A."/>
            <person name="Ohm R.A."/>
            <person name="Martin F."/>
            <person name="Silar P."/>
            <person name="Natvig D.O."/>
            <person name="Lalanne C."/>
            <person name="Gautier V."/>
            <person name="Ament-Velasquez S.L."/>
            <person name="Kruys A."/>
            <person name="Hutchinson M.I."/>
            <person name="Powell A.J."/>
            <person name="Barry K."/>
            <person name="Miller A.N."/>
            <person name="Grigoriev I.V."/>
            <person name="Debuchy R."/>
            <person name="Gladieux P."/>
            <person name="Hiltunen Thoren M."/>
            <person name="Johannesson H."/>
        </authorList>
    </citation>
    <scope>NUCLEOTIDE SEQUENCE</scope>
    <source>
        <strain evidence="1">CBS 955.72</strain>
    </source>
</reference>
<gene>
    <name evidence="1" type="ORF">B0T25DRAFT_606814</name>
</gene>
<dbReference type="Proteomes" id="UP001275084">
    <property type="component" value="Unassembled WGS sequence"/>
</dbReference>
<evidence type="ECO:0000313" key="1">
    <source>
        <dbReference type="EMBL" id="KAK3352769.1"/>
    </source>
</evidence>
<dbReference type="EMBL" id="JAUIQD010000004">
    <property type="protein sequence ID" value="KAK3352769.1"/>
    <property type="molecule type" value="Genomic_DNA"/>
</dbReference>
<evidence type="ECO:0000313" key="2">
    <source>
        <dbReference type="Proteomes" id="UP001275084"/>
    </source>
</evidence>
<protein>
    <submittedName>
        <fullName evidence="1">Uncharacterized protein</fullName>
    </submittedName>
</protein>
<reference evidence="1" key="2">
    <citation type="submission" date="2023-06" db="EMBL/GenBank/DDBJ databases">
        <authorList>
            <consortium name="Lawrence Berkeley National Laboratory"/>
            <person name="Haridas S."/>
            <person name="Hensen N."/>
            <person name="Bonometti L."/>
            <person name="Westerberg I."/>
            <person name="Brannstrom I.O."/>
            <person name="Guillou S."/>
            <person name="Cros-Aarteil S."/>
            <person name="Calhoun S."/>
            <person name="Kuo A."/>
            <person name="Mondo S."/>
            <person name="Pangilinan J."/>
            <person name="Riley R."/>
            <person name="Labutti K."/>
            <person name="Andreopoulos B."/>
            <person name="Lipzen A."/>
            <person name="Chen C."/>
            <person name="Yanf M."/>
            <person name="Daum C."/>
            <person name="Ng V."/>
            <person name="Clum A."/>
            <person name="Steindorff A."/>
            <person name="Ohm R."/>
            <person name="Martin F."/>
            <person name="Silar P."/>
            <person name="Natvig D."/>
            <person name="Lalanne C."/>
            <person name="Gautier V."/>
            <person name="Ament-Velasquez S.L."/>
            <person name="Kruys A."/>
            <person name="Hutchinson M.I."/>
            <person name="Powell A.J."/>
            <person name="Barry K."/>
            <person name="Miller A.N."/>
            <person name="Grigoriev I.V."/>
            <person name="Debuchy R."/>
            <person name="Gladieux P."/>
            <person name="Thoren M.H."/>
            <person name="Johannesson H."/>
        </authorList>
    </citation>
    <scope>NUCLEOTIDE SEQUENCE</scope>
    <source>
        <strain evidence="1">CBS 955.72</strain>
    </source>
</reference>
<comment type="caution">
    <text evidence="1">The sequence shown here is derived from an EMBL/GenBank/DDBJ whole genome shotgun (WGS) entry which is preliminary data.</text>
</comment>
<name>A0AAJ0HHL3_9PEZI</name>
<accession>A0AAJ0HHL3</accession>
<organism evidence="1 2">
    <name type="scientific">Lasiosphaeria hispida</name>
    <dbReference type="NCBI Taxonomy" id="260671"/>
    <lineage>
        <taxon>Eukaryota</taxon>
        <taxon>Fungi</taxon>
        <taxon>Dikarya</taxon>
        <taxon>Ascomycota</taxon>
        <taxon>Pezizomycotina</taxon>
        <taxon>Sordariomycetes</taxon>
        <taxon>Sordariomycetidae</taxon>
        <taxon>Sordariales</taxon>
        <taxon>Lasiosphaeriaceae</taxon>
        <taxon>Lasiosphaeria</taxon>
    </lineage>
</organism>